<evidence type="ECO:0000313" key="2">
    <source>
        <dbReference type="EMBL" id="SHG32869.1"/>
    </source>
</evidence>
<organism evidence="2 3">
    <name type="scientific">Flavobacterium fluvii</name>
    <dbReference type="NCBI Taxonomy" id="468056"/>
    <lineage>
        <taxon>Bacteria</taxon>
        <taxon>Pseudomonadati</taxon>
        <taxon>Bacteroidota</taxon>
        <taxon>Flavobacteriia</taxon>
        <taxon>Flavobacteriales</taxon>
        <taxon>Flavobacteriaceae</taxon>
        <taxon>Flavobacterium</taxon>
    </lineage>
</organism>
<keyword evidence="1" id="KW-0812">Transmembrane</keyword>
<keyword evidence="3" id="KW-1185">Reference proteome</keyword>
<proteinExistence type="predicted"/>
<dbReference type="STRING" id="468056.SAMN05443549_103275"/>
<sequence length="229" mass="26166">MNITLHLLSIDTSNFWVVNWYYVSGITLSATALSFTVRSYYKKNKKTEDPITEKNPSINSNINPIISPTNTINVNVGNMEHNNTKESTSKDNSFNREAKIDSLKSKVKILFIDDDKKFNIVKILKDSKWKNTKSVVDIKSIDIPSVKEADILFVDVNGVGKLLKCEHEGLDIALMLKQKYPNKKIVIYSANKNNNFHSAWDVCDFKLEKNALSYQFLSLVEQYSLELYA</sequence>
<dbReference type="EMBL" id="FQWB01000003">
    <property type="protein sequence ID" value="SHG32869.1"/>
    <property type="molecule type" value="Genomic_DNA"/>
</dbReference>
<protein>
    <submittedName>
        <fullName evidence="2">Uncharacterized protein</fullName>
    </submittedName>
</protein>
<name>A0A1M5IXU2_9FLAO</name>
<dbReference type="OrthoDB" id="1353929at2"/>
<dbReference type="RefSeq" id="WP_073369984.1">
    <property type="nucleotide sequence ID" value="NZ_FQWB01000003.1"/>
</dbReference>
<gene>
    <name evidence="2" type="ORF">SAMN05443549_103275</name>
</gene>
<dbReference type="AlphaFoldDB" id="A0A1M5IXU2"/>
<evidence type="ECO:0000313" key="3">
    <source>
        <dbReference type="Proteomes" id="UP000184516"/>
    </source>
</evidence>
<accession>A0A1M5IXU2</accession>
<keyword evidence="1" id="KW-1133">Transmembrane helix</keyword>
<feature type="transmembrane region" description="Helical" evidence="1">
    <location>
        <begin position="20"/>
        <end position="41"/>
    </location>
</feature>
<keyword evidence="1" id="KW-0472">Membrane</keyword>
<dbReference type="Proteomes" id="UP000184516">
    <property type="component" value="Unassembled WGS sequence"/>
</dbReference>
<reference evidence="3" key="1">
    <citation type="submission" date="2016-11" db="EMBL/GenBank/DDBJ databases">
        <authorList>
            <person name="Varghese N."/>
            <person name="Submissions S."/>
        </authorList>
    </citation>
    <scope>NUCLEOTIDE SEQUENCE [LARGE SCALE GENOMIC DNA]</scope>
    <source>
        <strain evidence="3">DSM 19978</strain>
    </source>
</reference>
<evidence type="ECO:0000256" key="1">
    <source>
        <dbReference type="SAM" id="Phobius"/>
    </source>
</evidence>